<dbReference type="InterPro" id="IPR018289">
    <property type="entry name" value="MULE_transposase_dom"/>
</dbReference>
<feature type="compositionally biased region" description="Low complexity" evidence="1">
    <location>
        <begin position="182"/>
        <end position="212"/>
    </location>
</feature>
<gene>
    <name evidence="5" type="ORF">SO802_007706</name>
</gene>
<dbReference type="PANTHER" id="PTHR31973:SF187">
    <property type="entry name" value="MUTATOR TRANSPOSASE MUDRA PROTEIN"/>
    <property type="match status" value="1"/>
</dbReference>
<feature type="domain" description="Transposase MuDR plant" evidence="2">
    <location>
        <begin position="260"/>
        <end position="325"/>
    </location>
</feature>
<dbReference type="EMBL" id="JAZDWU010000002">
    <property type="protein sequence ID" value="KAL0012598.1"/>
    <property type="molecule type" value="Genomic_DNA"/>
</dbReference>
<comment type="caution">
    <text evidence="5">The sequence shown here is derived from an EMBL/GenBank/DDBJ whole genome shotgun (WGS) entry which is preliminary data.</text>
</comment>
<feature type="domain" description="PB1-like" evidence="4">
    <location>
        <begin position="3"/>
        <end position="86"/>
    </location>
</feature>
<feature type="region of interest" description="Disordered" evidence="1">
    <location>
        <begin position="163"/>
        <end position="222"/>
    </location>
</feature>
<dbReference type="Pfam" id="PF03108">
    <property type="entry name" value="DBD_Tnp_Mut"/>
    <property type="match status" value="1"/>
</dbReference>
<accession>A0AAW2DSP0</accession>
<evidence type="ECO:0000256" key="1">
    <source>
        <dbReference type="SAM" id="MobiDB-lite"/>
    </source>
</evidence>
<organism evidence="5 6">
    <name type="scientific">Lithocarpus litseifolius</name>
    <dbReference type="NCBI Taxonomy" id="425828"/>
    <lineage>
        <taxon>Eukaryota</taxon>
        <taxon>Viridiplantae</taxon>
        <taxon>Streptophyta</taxon>
        <taxon>Embryophyta</taxon>
        <taxon>Tracheophyta</taxon>
        <taxon>Spermatophyta</taxon>
        <taxon>Magnoliopsida</taxon>
        <taxon>eudicotyledons</taxon>
        <taxon>Gunneridae</taxon>
        <taxon>Pentapetalae</taxon>
        <taxon>rosids</taxon>
        <taxon>fabids</taxon>
        <taxon>Fagales</taxon>
        <taxon>Fagaceae</taxon>
        <taxon>Lithocarpus</taxon>
    </lineage>
</organism>
<evidence type="ECO:0000259" key="4">
    <source>
        <dbReference type="Pfam" id="PF26130"/>
    </source>
</evidence>
<evidence type="ECO:0008006" key="7">
    <source>
        <dbReference type="Google" id="ProtNLM"/>
    </source>
</evidence>
<dbReference type="AlphaFoldDB" id="A0AAW2DSP0"/>
<dbReference type="Pfam" id="PF10551">
    <property type="entry name" value="MULE"/>
    <property type="match status" value="1"/>
</dbReference>
<dbReference type="InterPro" id="IPR004332">
    <property type="entry name" value="Transposase_MuDR"/>
</dbReference>
<proteinExistence type="predicted"/>
<name>A0AAW2DSP0_9ROSI</name>
<reference evidence="5 6" key="1">
    <citation type="submission" date="2024-01" db="EMBL/GenBank/DDBJ databases">
        <title>A telomere-to-telomere, gap-free genome of sweet tea (Lithocarpus litseifolius).</title>
        <authorList>
            <person name="Zhou J."/>
        </authorList>
    </citation>
    <scope>NUCLEOTIDE SEQUENCE [LARGE SCALE GENOMIC DNA]</scope>
    <source>
        <strain evidence="5">Zhou-2022a</strain>
        <tissue evidence="5">Leaf</tissue>
    </source>
</reference>
<sequence>MADKEVKLEVHYGGAFLWNPSLEYFGGKVEIVYRDPNRLSYFEIQGICEELGIDEPCRIHYLDPGGNLEQDLRLIQNDQDVVPMYKPNEGGLRDTIILYVESGNAPLTVELPNGAGVGAGAGARVAVGGARAALGGAGAAARGNGLEEEFDWLYEGLEGEDFVDDIFGESSPPHTVPSEPNTIPTTDTPQPTIDTPQPATDTPHPTTDTPSPSNVPPPNIDLDEKWAEPALENDIASVDGSDDEQRPGNVEFNERTDMENVQLVKGMKFPNSKVFRKALREYVIQHHIDIKWKLNEKKNISVHCKNNCGWSCYTSMVTGECTFEIKTLYPECTCSLTFQNGQVTSAYVANKYLVDFVDLSISQVYRSKKAARGLITGNEEAQYGLLRDYAEMIMRTDVGSKVILQTEMENEDAESKFKRIYIRPFVELDGCHLKGRFGGQLLSATAKDGNDNIFLMAMAVVEQENKDSWIWFLEQFADDIGRPEKLNLGLLPAIETLFPTVEHKYCVKHIYKNFKVNHKGIELKSVLWRCADTTSTREFERGMDHIKSLDEET</sequence>
<keyword evidence="6" id="KW-1185">Reference proteome</keyword>
<feature type="domain" description="MULE transposase" evidence="3">
    <location>
        <begin position="426"/>
        <end position="513"/>
    </location>
</feature>
<dbReference type="PANTHER" id="PTHR31973">
    <property type="entry name" value="POLYPROTEIN, PUTATIVE-RELATED"/>
    <property type="match status" value="1"/>
</dbReference>
<evidence type="ECO:0000259" key="2">
    <source>
        <dbReference type="Pfam" id="PF03108"/>
    </source>
</evidence>
<evidence type="ECO:0000313" key="5">
    <source>
        <dbReference type="EMBL" id="KAL0012598.1"/>
    </source>
</evidence>
<dbReference type="Pfam" id="PF26130">
    <property type="entry name" value="PB1-like"/>
    <property type="match status" value="1"/>
</dbReference>
<evidence type="ECO:0000313" key="6">
    <source>
        <dbReference type="Proteomes" id="UP001459277"/>
    </source>
</evidence>
<protein>
    <recommendedName>
        <fullName evidence="7">MULE transposase domain-containing protein</fullName>
    </recommendedName>
</protein>
<dbReference type="Proteomes" id="UP001459277">
    <property type="component" value="Unassembled WGS sequence"/>
</dbReference>
<evidence type="ECO:0000259" key="3">
    <source>
        <dbReference type="Pfam" id="PF10551"/>
    </source>
</evidence>
<dbReference type="InterPro" id="IPR058594">
    <property type="entry name" value="PB1-like_dom_pln"/>
</dbReference>